<evidence type="ECO:0000256" key="7">
    <source>
        <dbReference type="ARBA" id="ARBA00022801"/>
    </source>
</evidence>
<reference evidence="10" key="1">
    <citation type="submission" date="2021-01" db="EMBL/GenBank/DDBJ databases">
        <authorList>
            <person name="Eckstrom K.M.E."/>
        </authorList>
    </citation>
    <scope>NUCLEOTIDE SEQUENCE</scope>
    <source>
        <strain evidence="10">UVCC 0001</strain>
    </source>
</reference>
<keyword evidence="6" id="KW-0963">Cytoplasm</keyword>
<dbReference type="AlphaFoldDB" id="A0AAD9IPA3"/>
<evidence type="ECO:0000256" key="3">
    <source>
        <dbReference type="ARBA" id="ARBA00010040"/>
    </source>
</evidence>
<dbReference type="EMBL" id="JASFZW010000002">
    <property type="protein sequence ID" value="KAK2079962.1"/>
    <property type="molecule type" value="Genomic_DNA"/>
</dbReference>
<dbReference type="InterPro" id="IPR001375">
    <property type="entry name" value="Peptidase_S9_cat"/>
</dbReference>
<evidence type="ECO:0000256" key="6">
    <source>
        <dbReference type="ARBA" id="ARBA00022490"/>
    </source>
</evidence>
<dbReference type="GO" id="GO:0005737">
    <property type="term" value="C:cytoplasm"/>
    <property type="evidence" value="ECO:0007669"/>
    <property type="project" value="UniProtKB-SubCell"/>
</dbReference>
<evidence type="ECO:0000313" key="10">
    <source>
        <dbReference type="EMBL" id="KAK2079962.1"/>
    </source>
</evidence>
<evidence type="ECO:0000313" key="11">
    <source>
        <dbReference type="Proteomes" id="UP001255856"/>
    </source>
</evidence>
<feature type="region of interest" description="Disordered" evidence="8">
    <location>
        <begin position="170"/>
        <end position="193"/>
    </location>
</feature>
<keyword evidence="7" id="KW-0378">Hydrolase</keyword>
<proteinExistence type="inferred from homology"/>
<evidence type="ECO:0000256" key="1">
    <source>
        <dbReference type="ARBA" id="ARBA00000721"/>
    </source>
</evidence>
<accession>A0AAD9IPA3</accession>
<evidence type="ECO:0000256" key="4">
    <source>
        <dbReference type="ARBA" id="ARBA00011881"/>
    </source>
</evidence>
<keyword evidence="11" id="KW-1185">Reference proteome</keyword>
<dbReference type="GO" id="GO:0008242">
    <property type="term" value="F:omega peptidase activity"/>
    <property type="evidence" value="ECO:0007669"/>
    <property type="project" value="UniProtKB-EC"/>
</dbReference>
<dbReference type="InterPro" id="IPR029058">
    <property type="entry name" value="AB_hydrolase_fold"/>
</dbReference>
<dbReference type="Gene3D" id="3.90.70.80">
    <property type="match status" value="1"/>
</dbReference>
<dbReference type="InterPro" id="IPR003323">
    <property type="entry name" value="OTU_dom"/>
</dbReference>
<dbReference type="PROSITE" id="PS50802">
    <property type="entry name" value="OTU"/>
    <property type="match status" value="1"/>
</dbReference>
<dbReference type="EC" id="3.4.19.1" evidence="5"/>
<organism evidence="10 11">
    <name type="scientific">Prototheca wickerhamii</name>
    <dbReference type="NCBI Taxonomy" id="3111"/>
    <lineage>
        <taxon>Eukaryota</taxon>
        <taxon>Viridiplantae</taxon>
        <taxon>Chlorophyta</taxon>
        <taxon>core chlorophytes</taxon>
        <taxon>Trebouxiophyceae</taxon>
        <taxon>Chlorellales</taxon>
        <taxon>Chlorellaceae</taxon>
        <taxon>Prototheca</taxon>
    </lineage>
</organism>
<dbReference type="PANTHER" id="PTHR42776:SF4">
    <property type="entry name" value="ACYLAMINO-ACID-RELEASING ENZYME"/>
    <property type="match status" value="1"/>
</dbReference>
<dbReference type="Proteomes" id="UP001255856">
    <property type="component" value="Unassembled WGS sequence"/>
</dbReference>
<comment type="caution">
    <text evidence="10">The sequence shown here is derived from an EMBL/GenBank/DDBJ whole genome shotgun (WGS) entry which is preliminary data.</text>
</comment>
<evidence type="ECO:0000256" key="5">
    <source>
        <dbReference type="ARBA" id="ARBA00012917"/>
    </source>
</evidence>
<comment type="subunit">
    <text evidence="4">Homotetramer.</text>
</comment>
<dbReference type="InterPro" id="IPR045550">
    <property type="entry name" value="AARE_N"/>
</dbReference>
<dbReference type="Pfam" id="PF02338">
    <property type="entry name" value="OTU"/>
    <property type="match status" value="1"/>
</dbReference>
<dbReference type="Pfam" id="PF00326">
    <property type="entry name" value="Peptidase_S9"/>
    <property type="match status" value="1"/>
</dbReference>
<gene>
    <name evidence="10" type="ORF">QBZ16_002357</name>
</gene>
<sequence>MASSAAGAPGQGDFKGMEAERRTLEALLTLPQIKGATLEPRPGGAAYVSIELSQRHLAGNASRRLALGCVLSEAELELGSLGRGAGAALELAGAGASWVSPSGRRRVVVRPGETNKPGTRLEVWSRRGLLCTVVVPDKVHGGVFSDPWFGGAGAAWAPDESRVAYVAEAPKPPSPWTSGGAAEGGPAGEEWSLRGPAAEDWGERYTGKRDPAIFVLDLAVSGDALPAVKAVAPRGLGSEVASLGQPVWVDGGATLVFTVWPHRSTNFPALPQRLGIVYCFNRPCYLAAVKWDAETGAAADDAVALTPLEGSAFSASCSPDGRTLVFLSQNEAVRTGVHAATAALRAFRPASGWLEHRPEARSLVDVVRQPAWEAGDLYATFPGAAGPWQLRSNLLSPPAVYAAQIGGSCEQVHWTRLELFEDEDDSAGSGDREAAWHILTKQLSTTMETRLVASDGSLDWEAVLVQKKKQPISSSESGADPSDPEPHPPCRPLLVMPHGGPHGSHTTSFNAALASLLCAGHDLLLVNYRGSVGFGEAPLQQLPGRVGELDVADCLAALAAPRGTFFAGVLRNPVLDLGLMSQISDIPDWCFVEAWGAEEGVARARVKPTPEDYERFHAASPASIVDRVSAPLLFCLGGKDRRVVLRDAEQYIHALAAAHGAQAPEVKTLVFPEDNHALDGVQTEFEQWFSAMAWLRKHMPGNDDPAYWAAVAASLDDQGGVGHSPAQPSPLKRHLSELDPSLSQQLRLRRVQSRWRCPRTGLVHFGPENAAESWADTALVLPSFRGQHPDAQGLILSQVTDQALGRDAEAQGAINNHPLCSRFVVLSTLGDGNCLLHAASMGVWGVQDQDGVLRGALRDSMRSDAVQQAVRRRFFHQLSRTGLPEDDFEAEWARELQAPEEELRDLTDVHVFVLANILRRPILVYGNDQAAMAGMAGIYLPTIAYENGTSCWKQPLTLLFSRSHFSLLGVVSGEGPLVEGPLVPLFEGKDTPTPLPVRLLTREEEEGYAASTRPLLVKHTTCLEIGPGLLAVRLESTSSTADVLLHTLRCRLVEQGASQAASSPRAAQ</sequence>
<dbReference type="Gene3D" id="3.40.50.1820">
    <property type="entry name" value="alpha/beta hydrolase"/>
    <property type="match status" value="2"/>
</dbReference>
<feature type="domain" description="OTU" evidence="9">
    <location>
        <begin position="823"/>
        <end position="971"/>
    </location>
</feature>
<protein>
    <recommendedName>
        <fullName evidence="5">acylaminoacyl-peptidase</fullName>
        <ecNumber evidence="5">3.4.19.1</ecNumber>
    </recommendedName>
</protein>
<dbReference type="SUPFAM" id="SSF69322">
    <property type="entry name" value="Tricorn protease domain 2"/>
    <property type="match status" value="1"/>
</dbReference>
<dbReference type="GO" id="GO:0006508">
    <property type="term" value="P:proteolysis"/>
    <property type="evidence" value="ECO:0007669"/>
    <property type="project" value="InterPro"/>
</dbReference>
<comment type="similarity">
    <text evidence="3">Belongs to the peptidase S9C family.</text>
</comment>
<evidence type="ECO:0000259" key="9">
    <source>
        <dbReference type="PROSITE" id="PS50802"/>
    </source>
</evidence>
<dbReference type="GO" id="GO:0004252">
    <property type="term" value="F:serine-type endopeptidase activity"/>
    <property type="evidence" value="ECO:0007669"/>
    <property type="project" value="TreeGrafter"/>
</dbReference>
<dbReference type="SUPFAM" id="SSF53474">
    <property type="entry name" value="alpha/beta-Hydrolases"/>
    <property type="match status" value="1"/>
</dbReference>
<dbReference type="PANTHER" id="PTHR42776">
    <property type="entry name" value="SERINE PEPTIDASE S9 FAMILY MEMBER"/>
    <property type="match status" value="1"/>
</dbReference>
<comment type="subcellular location">
    <subcellularLocation>
        <location evidence="2">Cytoplasm</location>
    </subcellularLocation>
</comment>
<evidence type="ECO:0000256" key="8">
    <source>
        <dbReference type="SAM" id="MobiDB-lite"/>
    </source>
</evidence>
<dbReference type="CDD" id="cd22750">
    <property type="entry name" value="OTU_C64"/>
    <property type="match status" value="1"/>
</dbReference>
<evidence type="ECO:0000256" key="2">
    <source>
        <dbReference type="ARBA" id="ARBA00004496"/>
    </source>
</evidence>
<feature type="region of interest" description="Disordered" evidence="8">
    <location>
        <begin position="470"/>
        <end position="498"/>
    </location>
</feature>
<comment type="catalytic activity">
    <reaction evidence="1">
        <text>Cleavage of an N-acetyl or N-formyl amino acid from the N-terminus of a polypeptide.</text>
        <dbReference type="EC" id="3.4.19.1"/>
    </reaction>
</comment>
<name>A0AAD9IPA3_PROWI</name>
<dbReference type="Pfam" id="PF19283">
    <property type="entry name" value="APEH_N"/>
    <property type="match status" value="1"/>
</dbReference>